<gene>
    <name evidence="1" type="ORF">LPLLKDDP_00002</name>
</gene>
<sequence>MTHIEINPKILCGKPVIKGTRIPVYLILELLAAGYDFGRIMEAYPDLKRADIEAAIEYASGVVKGEEVLLLEVEA</sequence>
<protein>
    <recommendedName>
        <fullName evidence="2">Antitoxin</fullName>
    </recommendedName>
</protein>
<dbReference type="InterPro" id="IPR007367">
    <property type="entry name" value="DUF433"/>
</dbReference>
<dbReference type="InterPro" id="IPR036388">
    <property type="entry name" value="WH-like_DNA-bd_sf"/>
</dbReference>
<dbReference type="AlphaFoldDB" id="A0A7G9Z887"/>
<evidence type="ECO:0000313" key="1">
    <source>
        <dbReference type="EMBL" id="QNO56471.1"/>
    </source>
</evidence>
<evidence type="ECO:0008006" key="2">
    <source>
        <dbReference type="Google" id="ProtNLM"/>
    </source>
</evidence>
<dbReference type="EMBL" id="MT631657">
    <property type="protein sequence ID" value="QNO56471.1"/>
    <property type="molecule type" value="Genomic_DNA"/>
</dbReference>
<reference evidence="1" key="1">
    <citation type="submission" date="2020-06" db="EMBL/GenBank/DDBJ databases">
        <title>Unique genomic features of the anaerobic methanotrophic archaea.</title>
        <authorList>
            <person name="Chadwick G.L."/>
            <person name="Skennerton C.T."/>
            <person name="Laso-Perez R."/>
            <person name="Leu A.O."/>
            <person name="Speth D.R."/>
            <person name="Yu H."/>
            <person name="Morgan-Lang C."/>
            <person name="Hatzenpichler R."/>
            <person name="Goudeau D."/>
            <person name="Malmstrom R."/>
            <person name="Brazelton W.J."/>
            <person name="Woyke T."/>
            <person name="Hallam S.J."/>
            <person name="Tyson G.W."/>
            <person name="Wegener G."/>
            <person name="Boetius A."/>
            <person name="Orphan V."/>
        </authorList>
    </citation>
    <scope>NUCLEOTIDE SEQUENCE</scope>
</reference>
<organism evidence="1">
    <name type="scientific">Candidatus Methanophaga sp. ANME-1 ERB7</name>
    <dbReference type="NCBI Taxonomy" id="2759913"/>
    <lineage>
        <taxon>Archaea</taxon>
        <taxon>Methanobacteriati</taxon>
        <taxon>Methanobacteriota</taxon>
        <taxon>Stenosarchaea group</taxon>
        <taxon>Methanomicrobia</taxon>
        <taxon>Candidatus Methanophagales</taxon>
        <taxon>Candidatus Methanophagaceae</taxon>
        <taxon>Candidatus Methanophaga</taxon>
    </lineage>
</organism>
<dbReference type="Pfam" id="PF04255">
    <property type="entry name" value="DUF433"/>
    <property type="match status" value="1"/>
</dbReference>
<dbReference type="PANTHER" id="PTHR34849">
    <property type="entry name" value="SSL5025 PROTEIN"/>
    <property type="match status" value="1"/>
</dbReference>
<dbReference type="PANTHER" id="PTHR34849:SF3">
    <property type="entry name" value="SSR2962 PROTEIN"/>
    <property type="match status" value="1"/>
</dbReference>
<name>A0A7G9Z887_9EURY</name>
<dbReference type="SUPFAM" id="SSF46689">
    <property type="entry name" value="Homeodomain-like"/>
    <property type="match status" value="1"/>
</dbReference>
<dbReference type="InterPro" id="IPR009057">
    <property type="entry name" value="Homeodomain-like_sf"/>
</dbReference>
<proteinExistence type="predicted"/>
<accession>A0A7G9Z887</accession>
<dbReference type="Gene3D" id="1.10.10.10">
    <property type="entry name" value="Winged helix-like DNA-binding domain superfamily/Winged helix DNA-binding domain"/>
    <property type="match status" value="1"/>
</dbReference>